<feature type="compositionally biased region" description="Low complexity" evidence="1">
    <location>
        <begin position="74"/>
        <end position="84"/>
    </location>
</feature>
<evidence type="ECO:0008006" key="4">
    <source>
        <dbReference type="Google" id="ProtNLM"/>
    </source>
</evidence>
<accession>A0AAD5SRE2</accession>
<protein>
    <recommendedName>
        <fullName evidence="4">BZIP domain-containing protein</fullName>
    </recommendedName>
</protein>
<dbReference type="InterPro" id="IPR046347">
    <property type="entry name" value="bZIP_sf"/>
</dbReference>
<feature type="region of interest" description="Disordered" evidence="1">
    <location>
        <begin position="70"/>
        <end position="92"/>
    </location>
</feature>
<dbReference type="EMBL" id="JADGJH010002618">
    <property type="protein sequence ID" value="KAJ3096224.1"/>
    <property type="molecule type" value="Genomic_DNA"/>
</dbReference>
<evidence type="ECO:0000256" key="1">
    <source>
        <dbReference type="SAM" id="MobiDB-lite"/>
    </source>
</evidence>
<dbReference type="AlphaFoldDB" id="A0AAD5SRE2"/>
<dbReference type="GO" id="GO:0003700">
    <property type="term" value="F:DNA-binding transcription factor activity"/>
    <property type="evidence" value="ECO:0007669"/>
    <property type="project" value="InterPro"/>
</dbReference>
<dbReference type="SUPFAM" id="SSF57959">
    <property type="entry name" value="Leucine zipper domain"/>
    <property type="match status" value="1"/>
</dbReference>
<organism evidence="2 3">
    <name type="scientific">Physocladia obscura</name>
    <dbReference type="NCBI Taxonomy" id="109957"/>
    <lineage>
        <taxon>Eukaryota</taxon>
        <taxon>Fungi</taxon>
        <taxon>Fungi incertae sedis</taxon>
        <taxon>Chytridiomycota</taxon>
        <taxon>Chytridiomycota incertae sedis</taxon>
        <taxon>Chytridiomycetes</taxon>
        <taxon>Chytridiales</taxon>
        <taxon>Chytriomycetaceae</taxon>
        <taxon>Physocladia</taxon>
    </lineage>
</organism>
<dbReference type="Proteomes" id="UP001211907">
    <property type="component" value="Unassembled WGS sequence"/>
</dbReference>
<comment type="caution">
    <text evidence="2">The sequence shown here is derived from an EMBL/GenBank/DDBJ whole genome shotgun (WGS) entry which is preliminary data.</text>
</comment>
<dbReference type="CDD" id="cd14688">
    <property type="entry name" value="bZIP_YAP"/>
    <property type="match status" value="1"/>
</dbReference>
<evidence type="ECO:0000313" key="3">
    <source>
        <dbReference type="Proteomes" id="UP001211907"/>
    </source>
</evidence>
<feature type="region of interest" description="Disordered" evidence="1">
    <location>
        <begin position="1"/>
        <end position="51"/>
    </location>
</feature>
<proteinExistence type="predicted"/>
<name>A0AAD5SRE2_9FUNG</name>
<feature type="compositionally biased region" description="Basic and acidic residues" evidence="1">
    <location>
        <begin position="15"/>
        <end position="28"/>
    </location>
</feature>
<reference evidence="2" key="1">
    <citation type="submission" date="2020-05" db="EMBL/GenBank/DDBJ databases">
        <title>Phylogenomic resolution of chytrid fungi.</title>
        <authorList>
            <person name="Stajich J.E."/>
            <person name="Amses K."/>
            <person name="Simmons R."/>
            <person name="Seto K."/>
            <person name="Myers J."/>
            <person name="Bonds A."/>
            <person name="Quandt C.A."/>
            <person name="Barry K."/>
            <person name="Liu P."/>
            <person name="Grigoriev I."/>
            <person name="Longcore J.E."/>
            <person name="James T.Y."/>
        </authorList>
    </citation>
    <scope>NUCLEOTIDE SEQUENCE</scope>
    <source>
        <strain evidence="2">JEL0513</strain>
    </source>
</reference>
<evidence type="ECO:0000313" key="2">
    <source>
        <dbReference type="EMBL" id="KAJ3096224.1"/>
    </source>
</evidence>
<gene>
    <name evidence="2" type="ORF">HK100_005611</name>
</gene>
<dbReference type="Gene3D" id="1.20.5.170">
    <property type="match status" value="1"/>
</dbReference>
<sequence>METERRPQRQKPGRKPLETAAENKRQEQMRAAQRSHRERQKQYLQDLESSNAQLKEEVARLKASLTMMNPDVEQQPSPSHSPQSATSLVPSPTAETSALPCIDCKLAKVKMTELSHHIKSLQDIIINLLLKQNSGAPHNINNNGLAITASNQLYASPITVNSYSYANNINALQSLNEVQYMTASLPSQLQWGGTADSGGLNFNDLDWFGLFGGGLAVAAGGPSSLILKSAVELHGPVDVDAFREKILSQATATDLSDILHLQSKLMKDYLTSLKPNPLFTQNANANGFDPIHLQPDTFKFSQVLRSLPSLNNFMLEIDEFCLFLEGFTDCQDSTVQQDKLGDISMRDFQLKSRLVSWHEIEKYNYEFEKYKNGRPFFSVITNIFDLYI</sequence>
<keyword evidence="3" id="KW-1185">Reference proteome</keyword>